<gene>
    <name evidence="8" type="ORF">BSL78_14776</name>
</gene>
<dbReference type="GO" id="GO:0032040">
    <property type="term" value="C:small-subunit processome"/>
    <property type="evidence" value="ECO:0007669"/>
    <property type="project" value="TreeGrafter"/>
</dbReference>
<dbReference type="PANTHER" id="PTHR13237">
    <property type="entry name" value="SOMETHING ABOUT SILENCING PROTEIN 10-RELATED"/>
    <property type="match status" value="1"/>
</dbReference>
<reference evidence="8 9" key="1">
    <citation type="journal article" date="2017" name="PLoS Biol.">
        <title>The sea cucumber genome provides insights into morphological evolution and visceral regeneration.</title>
        <authorList>
            <person name="Zhang X."/>
            <person name="Sun L."/>
            <person name="Yuan J."/>
            <person name="Sun Y."/>
            <person name="Gao Y."/>
            <person name="Zhang L."/>
            <person name="Li S."/>
            <person name="Dai H."/>
            <person name="Hamel J.F."/>
            <person name="Liu C."/>
            <person name="Yu Y."/>
            <person name="Liu S."/>
            <person name="Lin W."/>
            <person name="Guo K."/>
            <person name="Jin S."/>
            <person name="Xu P."/>
            <person name="Storey K.B."/>
            <person name="Huan P."/>
            <person name="Zhang T."/>
            <person name="Zhou Y."/>
            <person name="Zhang J."/>
            <person name="Lin C."/>
            <person name="Li X."/>
            <person name="Xing L."/>
            <person name="Huo D."/>
            <person name="Sun M."/>
            <person name="Wang L."/>
            <person name="Mercier A."/>
            <person name="Li F."/>
            <person name="Yang H."/>
            <person name="Xiang J."/>
        </authorList>
    </citation>
    <scope>NUCLEOTIDE SEQUENCE [LARGE SCALE GENOMIC DNA]</scope>
    <source>
        <strain evidence="8">Shaxun</strain>
        <tissue evidence="8">Muscle</tissue>
    </source>
</reference>
<dbReference type="InterPro" id="IPR018972">
    <property type="entry name" value="Sas10_C_dom"/>
</dbReference>
<evidence type="ECO:0000256" key="3">
    <source>
        <dbReference type="ARBA" id="ARBA00022553"/>
    </source>
</evidence>
<feature type="region of interest" description="Disordered" evidence="6">
    <location>
        <begin position="51"/>
        <end position="77"/>
    </location>
</feature>
<evidence type="ECO:0000313" key="8">
    <source>
        <dbReference type="EMBL" id="PIK48375.1"/>
    </source>
</evidence>
<keyword evidence="4" id="KW-0539">Nucleus</keyword>
<dbReference type="Pfam" id="PF04000">
    <property type="entry name" value="Sas10_Utp3"/>
    <property type="match status" value="1"/>
</dbReference>
<dbReference type="GO" id="GO:0000462">
    <property type="term" value="P:maturation of SSU-rRNA from tricistronic rRNA transcript (SSU-rRNA, 5.8S rRNA, LSU-rRNA)"/>
    <property type="evidence" value="ECO:0007669"/>
    <property type="project" value="TreeGrafter"/>
</dbReference>
<feature type="compositionally biased region" description="Basic and acidic residues" evidence="6">
    <location>
        <begin position="381"/>
        <end position="390"/>
    </location>
</feature>
<feature type="region of interest" description="Disordered" evidence="6">
    <location>
        <begin position="362"/>
        <end position="531"/>
    </location>
</feature>
<evidence type="ECO:0000256" key="1">
    <source>
        <dbReference type="ARBA" id="ARBA00004123"/>
    </source>
</evidence>
<comment type="subcellular location">
    <subcellularLocation>
        <location evidence="1">Nucleus</location>
    </subcellularLocation>
</comment>
<name>A0A2G8KK80_STIJA</name>
<comment type="caution">
    <text evidence="8">The sequence shown here is derived from an EMBL/GenBank/DDBJ whole genome shotgun (WGS) entry which is preliminary data.</text>
</comment>
<feature type="compositionally biased region" description="Basic residues" evidence="6">
    <location>
        <begin position="391"/>
        <end position="401"/>
    </location>
</feature>
<accession>A0A2G8KK80</accession>
<comment type="similarity">
    <text evidence="2">Belongs to the SAS10 family.</text>
</comment>
<feature type="compositionally biased region" description="Acidic residues" evidence="6">
    <location>
        <begin position="142"/>
        <end position="157"/>
    </location>
</feature>
<keyword evidence="5" id="KW-0175">Coiled coil</keyword>
<feature type="compositionally biased region" description="Basic and acidic residues" evidence="6">
    <location>
        <begin position="475"/>
        <end position="486"/>
    </location>
</feature>
<dbReference type="InterPro" id="IPR007146">
    <property type="entry name" value="Sas10/Utp3/C1D"/>
</dbReference>
<keyword evidence="3" id="KW-0597">Phosphoprotein</keyword>
<protein>
    <submittedName>
        <fullName evidence="8">Putative something about silencing protein 10 isoform X1</fullName>
    </submittedName>
</protein>
<feature type="region of interest" description="Disordered" evidence="6">
    <location>
        <begin position="91"/>
        <end position="163"/>
    </location>
</feature>
<dbReference type="Pfam" id="PF09368">
    <property type="entry name" value="Sas10"/>
    <property type="match status" value="1"/>
</dbReference>
<evidence type="ECO:0000313" key="9">
    <source>
        <dbReference type="Proteomes" id="UP000230750"/>
    </source>
</evidence>
<dbReference type="STRING" id="307972.A0A2G8KK80"/>
<evidence type="ECO:0000256" key="2">
    <source>
        <dbReference type="ARBA" id="ARBA00010979"/>
    </source>
</evidence>
<feature type="compositionally biased region" description="Basic and acidic residues" evidence="6">
    <location>
        <begin position="427"/>
        <end position="456"/>
    </location>
</feature>
<dbReference type="AlphaFoldDB" id="A0A2G8KK80"/>
<dbReference type="OrthoDB" id="1924577at2759"/>
<feature type="compositionally biased region" description="Acidic residues" evidence="6">
    <location>
        <begin position="109"/>
        <end position="125"/>
    </location>
</feature>
<proteinExistence type="inferred from homology"/>
<feature type="coiled-coil region" evidence="5">
    <location>
        <begin position="176"/>
        <end position="248"/>
    </location>
</feature>
<feature type="domain" description="Sas10 C-terminal" evidence="7">
    <location>
        <begin position="482"/>
        <end position="555"/>
    </location>
</feature>
<evidence type="ECO:0000259" key="7">
    <source>
        <dbReference type="Pfam" id="PF09368"/>
    </source>
</evidence>
<feature type="compositionally biased region" description="Acidic residues" evidence="6">
    <location>
        <begin position="457"/>
        <end position="474"/>
    </location>
</feature>
<evidence type="ECO:0000256" key="5">
    <source>
        <dbReference type="SAM" id="Coils"/>
    </source>
</evidence>
<evidence type="ECO:0000256" key="4">
    <source>
        <dbReference type="ARBA" id="ARBA00023242"/>
    </source>
</evidence>
<dbReference type="Proteomes" id="UP000230750">
    <property type="component" value="Unassembled WGS sequence"/>
</dbReference>
<feature type="compositionally biased region" description="Basic residues" evidence="6">
    <location>
        <begin position="499"/>
        <end position="526"/>
    </location>
</feature>
<keyword evidence="9" id="KW-1185">Reference proteome</keyword>
<sequence>MPKCHKLGIFGEGAANAIRDLTQNDPIANTVVINLFACVVCVWKAGRRQWQKNESDYDSDDPRSYRNVKDPDPSSKEYFYDEVDEFHNDRDKILINQDQTIQQKADRSDNEEEVLGWDEEDSEEELEKKTKEFQKHHHIDEMGSDLEEDGEDEDDTTDDKAWGKKRRLFHGADFVGDNILDNLQEEEEEEQAAEEEEARMIQRRMAEALDEGDFSIDIAQADETEKEETELKDEEAKVKKDLSKLTKKEKLQILKKESPEMMELVEDCKTKLLELRDELQPLMDQVKSGKIPPGTLGVTYLQTKYHLYLNYCLNINFYMVMKAKHISVKNHPVIGRILSYRKLINELKPADEQMKEEIEHLLSEKDVDLGEEMSPSSSSAEETRPAERKEVKKKRKNKKKLSAMLDEDEINVTKTNGEEEEDELTEQEQKALEYYKKLEAQQQERKSMLRELHPEEAGDDDGEEMDGLEEGDGDLNEKQTEEEGKRAITYQISKNKGLTTRKKKELRNPRVKHRNKFRKAKIRRKGQVQEARTEVKRYGGELSGIRAGVVKSVKLK</sequence>
<organism evidence="8 9">
    <name type="scientific">Stichopus japonicus</name>
    <name type="common">Sea cucumber</name>
    <dbReference type="NCBI Taxonomy" id="307972"/>
    <lineage>
        <taxon>Eukaryota</taxon>
        <taxon>Metazoa</taxon>
        <taxon>Echinodermata</taxon>
        <taxon>Eleutherozoa</taxon>
        <taxon>Echinozoa</taxon>
        <taxon>Holothuroidea</taxon>
        <taxon>Aspidochirotacea</taxon>
        <taxon>Aspidochirotida</taxon>
        <taxon>Stichopodidae</taxon>
        <taxon>Apostichopus</taxon>
    </lineage>
</organism>
<dbReference type="PANTHER" id="PTHR13237:SF8">
    <property type="entry name" value="SOMETHING ABOUT SILENCING PROTEIN 10"/>
    <property type="match status" value="1"/>
</dbReference>
<dbReference type="EMBL" id="MRZV01000526">
    <property type="protein sequence ID" value="PIK48375.1"/>
    <property type="molecule type" value="Genomic_DNA"/>
</dbReference>
<evidence type="ECO:0000256" key="6">
    <source>
        <dbReference type="SAM" id="MobiDB-lite"/>
    </source>
</evidence>
<feature type="compositionally biased region" description="Basic and acidic residues" evidence="6">
    <location>
        <begin position="126"/>
        <end position="141"/>
    </location>
</feature>